<dbReference type="PROSITE" id="PS50096">
    <property type="entry name" value="IQ"/>
    <property type="match status" value="2"/>
</dbReference>
<accession>A0A8J5F8R9</accession>
<dbReference type="CDD" id="cd23767">
    <property type="entry name" value="IQCD"/>
    <property type="match status" value="1"/>
</dbReference>
<dbReference type="Proteomes" id="UP000734854">
    <property type="component" value="Unassembled WGS sequence"/>
</dbReference>
<dbReference type="PANTHER" id="PTHR32295:SF10">
    <property type="entry name" value="PROTEIN IQ-DOMAIN 25"/>
    <property type="match status" value="1"/>
</dbReference>
<dbReference type="InterPro" id="IPR000048">
    <property type="entry name" value="IQ_motif_EF-hand-BS"/>
</dbReference>
<comment type="similarity">
    <text evidence="2">Belongs to the IQD family.</text>
</comment>
<dbReference type="SMART" id="SM00015">
    <property type="entry name" value="IQ"/>
    <property type="match status" value="2"/>
</dbReference>
<protein>
    <recommendedName>
        <fullName evidence="6">DUF4005 domain-containing protein</fullName>
    </recommendedName>
</protein>
<evidence type="ECO:0000256" key="1">
    <source>
        <dbReference type="ARBA" id="ARBA00022860"/>
    </source>
</evidence>
<keyword evidence="5" id="KW-1185">Reference proteome</keyword>
<dbReference type="AlphaFoldDB" id="A0A8J5F8R9"/>
<comment type="function">
    <text evidence="3">May be involved in cooperative interactions with calmodulins or calmodulin-like proteins. Recruits calmodulin proteins to microtubules, thus being a potential scaffold in cellular signaling and trafficking. May associate with nucleic acids and regulate gene expression at the transcriptional or post-transcriptional level.</text>
</comment>
<reference evidence="4 5" key="1">
    <citation type="submission" date="2020-08" db="EMBL/GenBank/DDBJ databases">
        <title>Plant Genome Project.</title>
        <authorList>
            <person name="Zhang R.-G."/>
        </authorList>
    </citation>
    <scope>NUCLEOTIDE SEQUENCE [LARGE SCALE GENOMIC DNA]</scope>
    <source>
        <tissue evidence="4">Rhizome</tissue>
    </source>
</reference>
<name>A0A8J5F8R9_ZINOF</name>
<dbReference type="PANTHER" id="PTHR32295">
    <property type="entry name" value="IQ-DOMAIN 5-RELATED"/>
    <property type="match status" value="1"/>
</dbReference>
<proteinExistence type="inferred from homology"/>
<dbReference type="GO" id="GO:0005516">
    <property type="term" value="F:calmodulin binding"/>
    <property type="evidence" value="ECO:0007669"/>
    <property type="project" value="UniProtKB-KW"/>
</dbReference>
<keyword evidence="1" id="KW-0112">Calmodulin-binding</keyword>
<evidence type="ECO:0000256" key="3">
    <source>
        <dbReference type="ARBA" id="ARBA00045534"/>
    </source>
</evidence>
<dbReference type="SUPFAM" id="SSF52540">
    <property type="entry name" value="P-loop containing nucleoside triphosphate hydrolases"/>
    <property type="match status" value="1"/>
</dbReference>
<evidence type="ECO:0008006" key="6">
    <source>
        <dbReference type="Google" id="ProtNLM"/>
    </source>
</evidence>
<dbReference type="EMBL" id="JACMSC010000016">
    <property type="protein sequence ID" value="KAG6482384.1"/>
    <property type="molecule type" value="Genomic_DNA"/>
</dbReference>
<evidence type="ECO:0000313" key="5">
    <source>
        <dbReference type="Proteomes" id="UP000734854"/>
    </source>
</evidence>
<evidence type="ECO:0000256" key="2">
    <source>
        <dbReference type="ARBA" id="ARBA00024341"/>
    </source>
</evidence>
<dbReference type="InterPro" id="IPR027417">
    <property type="entry name" value="P-loop_NTPase"/>
</dbReference>
<evidence type="ECO:0000313" key="4">
    <source>
        <dbReference type="EMBL" id="KAG6482384.1"/>
    </source>
</evidence>
<organism evidence="4 5">
    <name type="scientific">Zingiber officinale</name>
    <name type="common">Ginger</name>
    <name type="synonym">Amomum zingiber</name>
    <dbReference type="NCBI Taxonomy" id="94328"/>
    <lineage>
        <taxon>Eukaryota</taxon>
        <taxon>Viridiplantae</taxon>
        <taxon>Streptophyta</taxon>
        <taxon>Embryophyta</taxon>
        <taxon>Tracheophyta</taxon>
        <taxon>Spermatophyta</taxon>
        <taxon>Magnoliopsida</taxon>
        <taxon>Liliopsida</taxon>
        <taxon>Zingiberales</taxon>
        <taxon>Zingiberaceae</taxon>
        <taxon>Zingiber</taxon>
    </lineage>
</organism>
<dbReference type="Pfam" id="PF00612">
    <property type="entry name" value="IQ"/>
    <property type="match status" value="2"/>
</dbReference>
<comment type="caution">
    <text evidence="4">The sequence shown here is derived from an EMBL/GenBank/DDBJ whole genome shotgun (WGS) entry which is preliminary data.</text>
</comment>
<sequence>MNSSGSRPAGPMGSDEPVRLTQLGDWSATELARPSNCSSSFGPDQPVGLMNLKKEKEWRRWWGNEKQNAMLSLLPSFVSIPFVAFTARVRLPPRRNSVPRPFLRSPESDMSRWLRRLWSGREAKAPGGQEEATEKRRWSFWRPRECLPSAARRNPAPAFWAKRSSDEDEQSHRAVAVAAEGLPADGRGTTLCAAAVVIQTAFRGFLARKALKALKALIKLQALVRGHLIRKQAVTTLRRMEALARAQATTIRARRSLERLSSSFDSSSKIVEMDLNAYHARRSPALGLTDDSQLLAFCSPVPRRIAIPNRKNYHQENDCECWYAENAKGRLPATAHNTPKYMNVYGNGGGFVRAKSVASSPKFMASTQSSMAKRWSCQGRIEESRRRQPLSEVNSCCHVEEEGFSFKSVVVGRLERPSSEHLGPLTGGQAAPPQLTVVAMAMNGRGNAAAAWYLWAYHGGGRPDDNRSGPSALQDHR</sequence>
<dbReference type="Gene3D" id="1.20.5.190">
    <property type="match status" value="1"/>
</dbReference>
<gene>
    <name evidence="4" type="ORF">ZIOFF_059015</name>
</gene>